<gene>
    <name evidence="1" type="ORF">HTZ84_22430</name>
</gene>
<reference evidence="1 2" key="1">
    <citation type="submission" date="2020-06" db="EMBL/GenBank/DDBJ databases">
        <title>Haloterrigena sp. nov., an extremely halophilic archaeon isolated from a saline sediment.</title>
        <authorList>
            <person name="Liu B.-B."/>
        </authorList>
    </citation>
    <scope>NUCLEOTIDE SEQUENCE [LARGE SCALE GENOMIC DNA]</scope>
    <source>
        <strain evidence="1 2">SYSU A558-1</strain>
    </source>
</reference>
<organism evidence="1 2">
    <name type="scientific">Haloterrigena gelatinilytica</name>
    <dbReference type="NCBI Taxonomy" id="2741724"/>
    <lineage>
        <taxon>Archaea</taxon>
        <taxon>Methanobacteriati</taxon>
        <taxon>Methanobacteriota</taxon>
        <taxon>Stenosarchaea group</taxon>
        <taxon>Halobacteria</taxon>
        <taxon>Halobacteriales</taxon>
        <taxon>Natrialbaceae</taxon>
        <taxon>Haloterrigena</taxon>
    </lineage>
</organism>
<sequence>MSSDGAVQTCECYECVGPEYEYTDDGHRYIVNNVKEHTFLEPCESCSRPKTEYRDLGRKGYYVCWWCNSRSFEVEEDQWTTDVNHIHEEPDQEWRYHLEEERDWLCPRHGYVSPTKRQHGGRARAFVCPKEGCRSTVKSTNVDWDAYHEARENDENPPCPECGSTEISTVPAKPTFRCEDCSHAFGYAGGYY</sequence>
<dbReference type="Proteomes" id="UP001016761">
    <property type="component" value="Unassembled WGS sequence"/>
</dbReference>
<accession>A0ABX2LFJ6</accession>
<proteinExistence type="predicted"/>
<keyword evidence="2" id="KW-1185">Reference proteome</keyword>
<dbReference type="EMBL" id="JABUQZ010000003">
    <property type="protein sequence ID" value="NUC75025.1"/>
    <property type="molecule type" value="Genomic_DNA"/>
</dbReference>
<dbReference type="RefSeq" id="WP_174682863.1">
    <property type="nucleotide sequence ID" value="NZ_JABUQZ010000003.1"/>
</dbReference>
<name>A0ABX2LFJ6_9EURY</name>
<evidence type="ECO:0000313" key="2">
    <source>
        <dbReference type="Proteomes" id="UP001016761"/>
    </source>
</evidence>
<comment type="caution">
    <text evidence="1">The sequence shown here is derived from an EMBL/GenBank/DDBJ whole genome shotgun (WGS) entry which is preliminary data.</text>
</comment>
<protein>
    <submittedName>
        <fullName evidence="1">Uncharacterized protein</fullName>
    </submittedName>
</protein>
<evidence type="ECO:0000313" key="1">
    <source>
        <dbReference type="EMBL" id="NUC75025.1"/>
    </source>
</evidence>